<gene>
    <name evidence="2" type="ORF">LPC04_13055</name>
</gene>
<dbReference type="Proteomes" id="UP001139353">
    <property type="component" value="Unassembled WGS sequence"/>
</dbReference>
<evidence type="ECO:0000313" key="3">
    <source>
        <dbReference type="Proteomes" id="UP001139353"/>
    </source>
</evidence>
<name>A0A9X1YKX3_9BURK</name>
<protein>
    <submittedName>
        <fullName evidence="2">Uncharacterized protein</fullName>
    </submittedName>
</protein>
<feature type="signal peptide" evidence="1">
    <location>
        <begin position="1"/>
        <end position="18"/>
    </location>
</feature>
<keyword evidence="3" id="KW-1185">Reference proteome</keyword>
<organism evidence="2 3">
    <name type="scientific">Scleromatobacter humisilvae</name>
    <dbReference type="NCBI Taxonomy" id="2897159"/>
    <lineage>
        <taxon>Bacteria</taxon>
        <taxon>Pseudomonadati</taxon>
        <taxon>Pseudomonadota</taxon>
        <taxon>Betaproteobacteria</taxon>
        <taxon>Burkholderiales</taxon>
        <taxon>Sphaerotilaceae</taxon>
        <taxon>Scleromatobacter</taxon>
    </lineage>
</organism>
<reference evidence="2" key="1">
    <citation type="submission" date="2021-11" db="EMBL/GenBank/DDBJ databases">
        <title>BS-T2-15 a new species belonging to the Comamonadaceae family isolated from the soil of a French oak forest.</title>
        <authorList>
            <person name="Mieszkin S."/>
            <person name="Alain K."/>
        </authorList>
    </citation>
    <scope>NUCLEOTIDE SEQUENCE</scope>
    <source>
        <strain evidence="2">BS-T2-15</strain>
    </source>
</reference>
<accession>A0A9X1YKX3</accession>
<dbReference type="RefSeq" id="WP_275682681.1">
    <property type="nucleotide sequence ID" value="NZ_JAJLJH010000003.1"/>
</dbReference>
<evidence type="ECO:0000313" key="2">
    <source>
        <dbReference type="EMBL" id="MCK9686638.1"/>
    </source>
</evidence>
<evidence type="ECO:0000256" key="1">
    <source>
        <dbReference type="SAM" id="SignalP"/>
    </source>
</evidence>
<proteinExistence type="predicted"/>
<feature type="chain" id="PRO_5040807827" evidence="1">
    <location>
        <begin position="19"/>
        <end position="196"/>
    </location>
</feature>
<keyword evidence="1" id="KW-0732">Signal</keyword>
<sequence length="196" mass="20987">MRGWLVGLMLSSGAAAFAAPATLCRADETSYFSCTIGPAHKIASLCGHDAQPRYLQYRFGLPGRAPELQVPALTSDPAMGATFFHEAGRRADGKLDSDSVWFRHVDTIYKLEYVVTEDEDIGPEFAEIVLLRVPSTARPRGLSCDSAAGAKSLVNAFDLIDAMSPPGRFAQGSPWDALIAEERAARAAKAASAAKR</sequence>
<comment type="caution">
    <text evidence="2">The sequence shown here is derived from an EMBL/GenBank/DDBJ whole genome shotgun (WGS) entry which is preliminary data.</text>
</comment>
<dbReference type="AlphaFoldDB" id="A0A9X1YKX3"/>
<dbReference type="EMBL" id="JAJLJH010000003">
    <property type="protein sequence ID" value="MCK9686638.1"/>
    <property type="molecule type" value="Genomic_DNA"/>
</dbReference>